<gene>
    <name evidence="14" type="ORF">TTAC_LOCUS1990</name>
</gene>
<evidence type="ECO:0000256" key="2">
    <source>
        <dbReference type="ARBA" id="ARBA00022527"/>
    </source>
</evidence>
<dbReference type="Pfam" id="PF00069">
    <property type="entry name" value="Pkinase"/>
    <property type="match status" value="2"/>
</dbReference>
<dbReference type="PANTHER" id="PTHR22988">
    <property type="entry name" value="MYOTONIC DYSTROPHY S/T KINASE-RELATED"/>
    <property type="match status" value="1"/>
</dbReference>
<keyword evidence="3" id="KW-0597">Phosphoprotein</keyword>
<keyword evidence="15" id="KW-1185">Reference proteome</keyword>
<feature type="coiled-coil region" evidence="10">
    <location>
        <begin position="385"/>
        <end position="455"/>
    </location>
</feature>
<dbReference type="PROSITE" id="PS51285">
    <property type="entry name" value="AGC_KINASE_CTER"/>
    <property type="match status" value="1"/>
</dbReference>
<feature type="domain" description="Protein kinase" evidence="12">
    <location>
        <begin position="1"/>
        <end position="237"/>
    </location>
</feature>
<evidence type="ECO:0000256" key="10">
    <source>
        <dbReference type="SAM" id="Coils"/>
    </source>
</evidence>
<dbReference type="WBParaSite" id="TTAC_0000200301-mRNA-1">
    <property type="protein sequence ID" value="TTAC_0000200301-mRNA-1"/>
    <property type="gene ID" value="TTAC_0000200301"/>
</dbReference>
<dbReference type="GO" id="GO:0005856">
    <property type="term" value="C:cytoskeleton"/>
    <property type="evidence" value="ECO:0007669"/>
    <property type="project" value="TreeGrafter"/>
</dbReference>
<reference evidence="14 15" key="2">
    <citation type="submission" date="2018-11" db="EMBL/GenBank/DDBJ databases">
        <authorList>
            <consortium name="Pathogen Informatics"/>
        </authorList>
    </citation>
    <scope>NUCLEOTIDE SEQUENCE [LARGE SCALE GENOMIC DNA]</scope>
</reference>
<keyword evidence="6" id="KW-0418">Kinase</keyword>
<dbReference type="STRING" id="6205.A0A0R3WML5"/>
<dbReference type="Gene3D" id="3.30.200.20">
    <property type="entry name" value="Phosphorylase Kinase, domain 1"/>
    <property type="match status" value="1"/>
</dbReference>
<dbReference type="OrthoDB" id="2156623at2759"/>
<evidence type="ECO:0000313" key="15">
    <source>
        <dbReference type="Proteomes" id="UP000274429"/>
    </source>
</evidence>
<comment type="catalytic activity">
    <reaction evidence="8">
        <text>L-threonyl-[protein] + ATP = O-phospho-L-threonyl-[protein] + ADP + H(+)</text>
        <dbReference type="Rhea" id="RHEA:46608"/>
        <dbReference type="Rhea" id="RHEA-COMP:11060"/>
        <dbReference type="Rhea" id="RHEA-COMP:11605"/>
        <dbReference type="ChEBI" id="CHEBI:15378"/>
        <dbReference type="ChEBI" id="CHEBI:30013"/>
        <dbReference type="ChEBI" id="CHEBI:30616"/>
        <dbReference type="ChEBI" id="CHEBI:61977"/>
        <dbReference type="ChEBI" id="CHEBI:456216"/>
        <dbReference type="EC" id="2.7.11.1"/>
    </reaction>
</comment>
<evidence type="ECO:0000313" key="16">
    <source>
        <dbReference type="WBParaSite" id="TTAC_0000200301-mRNA-1"/>
    </source>
</evidence>
<evidence type="ECO:0000256" key="3">
    <source>
        <dbReference type="ARBA" id="ARBA00022553"/>
    </source>
</evidence>
<dbReference type="GO" id="GO:0005524">
    <property type="term" value="F:ATP binding"/>
    <property type="evidence" value="ECO:0007669"/>
    <property type="project" value="UniProtKB-KW"/>
</dbReference>
<sequence length="608" mass="66270">MSRYIHFQDVRSLYMVMEYVPGGTLVCWMDEAELISETVCRFYAAEITQALGDLHAMGFIHRDIKPDNMLLDMSGHIKLADFGTCVRVDPHTQRVRCESAVGTPDYISPEVLYSQVMKGPFSRNIQAGGGKGIPALGDSHEPLPISSGGGEYGFAVDWWALGVLVYEMICGETPFYSDDLVTTYSKIMSHTTSLHLPKDIAITPSCLDFIKRLLSSEDVRLGSGPGGAEEVRNHPWFAPTWPTAECLPARVNEHGDEAFFDWTWKTLRSISPGPFHPNLASETDTSYFREDILQSEHEELEESTSVGTGEVEAGQNGGGDCDTFNGSQLSFAGFTFSSPKLAPLSGIYLAPPQSLVHEVSSYEEAQRMDEEAKNGRESSLQAQRIHELEEALTQAELQLASAEARFGESLSDAERRIEVLKLEHASAVHQMETEVSKLKAIAESERKARQSAEAQKAKAVDLLAKRATDMADRLTAGVGQSAGAPPQRRQASLPVEMPSTADLSSGEGDAVATASMPETAAFTATKSAPEGDAASILDATSANVGGADVTTSAATELLLKRIQELVDRAQQAEEQLLIERRFAELYKKACEEKEDQLAERRGIKVELG</sequence>
<evidence type="ECO:0000256" key="1">
    <source>
        <dbReference type="ARBA" id="ARBA00012513"/>
    </source>
</evidence>
<evidence type="ECO:0000256" key="5">
    <source>
        <dbReference type="ARBA" id="ARBA00022741"/>
    </source>
</evidence>
<dbReference type="EC" id="2.7.11.1" evidence="1"/>
<dbReference type="GO" id="GO:0031032">
    <property type="term" value="P:actomyosin structure organization"/>
    <property type="evidence" value="ECO:0007669"/>
    <property type="project" value="TreeGrafter"/>
</dbReference>
<dbReference type="SUPFAM" id="SSF56112">
    <property type="entry name" value="Protein kinase-like (PK-like)"/>
    <property type="match status" value="1"/>
</dbReference>
<dbReference type="GO" id="GO:0005737">
    <property type="term" value="C:cytoplasm"/>
    <property type="evidence" value="ECO:0007669"/>
    <property type="project" value="TreeGrafter"/>
</dbReference>
<evidence type="ECO:0000256" key="4">
    <source>
        <dbReference type="ARBA" id="ARBA00022679"/>
    </source>
</evidence>
<keyword evidence="7" id="KW-0067">ATP-binding</keyword>
<evidence type="ECO:0000259" key="13">
    <source>
        <dbReference type="PROSITE" id="PS51285"/>
    </source>
</evidence>
<keyword evidence="5" id="KW-0547">Nucleotide-binding</keyword>
<dbReference type="InterPro" id="IPR000719">
    <property type="entry name" value="Prot_kinase_dom"/>
</dbReference>
<dbReference type="Gene3D" id="1.10.510.10">
    <property type="entry name" value="Transferase(Phosphotransferase) domain 1"/>
    <property type="match status" value="1"/>
</dbReference>
<evidence type="ECO:0000259" key="12">
    <source>
        <dbReference type="PROSITE" id="PS50011"/>
    </source>
</evidence>
<dbReference type="SMART" id="SM00220">
    <property type="entry name" value="S_TKc"/>
    <property type="match status" value="1"/>
</dbReference>
<organism evidence="16">
    <name type="scientific">Hydatigena taeniaeformis</name>
    <name type="common">Feline tapeworm</name>
    <name type="synonym">Taenia taeniaeformis</name>
    <dbReference type="NCBI Taxonomy" id="6205"/>
    <lineage>
        <taxon>Eukaryota</taxon>
        <taxon>Metazoa</taxon>
        <taxon>Spiralia</taxon>
        <taxon>Lophotrochozoa</taxon>
        <taxon>Platyhelminthes</taxon>
        <taxon>Cestoda</taxon>
        <taxon>Eucestoda</taxon>
        <taxon>Cyclophyllidea</taxon>
        <taxon>Taeniidae</taxon>
        <taxon>Hydatigera</taxon>
    </lineage>
</organism>
<evidence type="ECO:0000313" key="14">
    <source>
        <dbReference type="EMBL" id="VDM18730.1"/>
    </source>
</evidence>
<dbReference type="PANTHER" id="PTHR22988:SF71">
    <property type="entry name" value="CITRON RHO-INTERACTING KINASE"/>
    <property type="match status" value="1"/>
</dbReference>
<keyword evidence="2" id="KW-0723">Serine/threonine-protein kinase</keyword>
<comment type="catalytic activity">
    <reaction evidence="9">
        <text>L-seryl-[protein] + ATP = O-phospho-L-seryl-[protein] + ADP + H(+)</text>
        <dbReference type="Rhea" id="RHEA:17989"/>
        <dbReference type="Rhea" id="RHEA-COMP:9863"/>
        <dbReference type="Rhea" id="RHEA-COMP:11604"/>
        <dbReference type="ChEBI" id="CHEBI:15378"/>
        <dbReference type="ChEBI" id="CHEBI:29999"/>
        <dbReference type="ChEBI" id="CHEBI:30616"/>
        <dbReference type="ChEBI" id="CHEBI:83421"/>
        <dbReference type="ChEBI" id="CHEBI:456216"/>
        <dbReference type="EC" id="2.7.11.1"/>
    </reaction>
</comment>
<accession>A0A0R3WML5</accession>
<name>A0A0R3WML5_HYDTA</name>
<dbReference type="EMBL" id="UYWX01000666">
    <property type="protein sequence ID" value="VDM18730.1"/>
    <property type="molecule type" value="Genomic_DNA"/>
</dbReference>
<dbReference type="CDD" id="cd06503">
    <property type="entry name" value="ATP-synt_Fo_b"/>
    <property type="match status" value="1"/>
</dbReference>
<protein>
    <recommendedName>
        <fullName evidence="1">non-specific serine/threonine protein kinase</fullName>
        <ecNumber evidence="1">2.7.11.1</ecNumber>
    </recommendedName>
</protein>
<feature type="domain" description="AGC-kinase C-terminal" evidence="13">
    <location>
        <begin position="260"/>
        <end position="346"/>
    </location>
</feature>
<reference evidence="16" key="1">
    <citation type="submission" date="2017-02" db="UniProtKB">
        <authorList>
            <consortium name="WormBaseParasite"/>
        </authorList>
    </citation>
    <scope>IDENTIFICATION</scope>
</reference>
<dbReference type="PROSITE" id="PS50011">
    <property type="entry name" value="PROTEIN_KINASE_DOM"/>
    <property type="match status" value="1"/>
</dbReference>
<feature type="region of interest" description="Disordered" evidence="11">
    <location>
        <begin position="476"/>
        <end position="512"/>
    </location>
</feature>
<dbReference type="PROSITE" id="PS00108">
    <property type="entry name" value="PROTEIN_KINASE_ST"/>
    <property type="match status" value="1"/>
</dbReference>
<dbReference type="InterPro" id="IPR011009">
    <property type="entry name" value="Kinase-like_dom_sf"/>
</dbReference>
<dbReference type="Proteomes" id="UP000274429">
    <property type="component" value="Unassembled WGS sequence"/>
</dbReference>
<evidence type="ECO:0000256" key="9">
    <source>
        <dbReference type="ARBA" id="ARBA00048679"/>
    </source>
</evidence>
<dbReference type="InterPro" id="IPR008271">
    <property type="entry name" value="Ser/Thr_kinase_AS"/>
</dbReference>
<evidence type="ECO:0000256" key="7">
    <source>
        <dbReference type="ARBA" id="ARBA00022840"/>
    </source>
</evidence>
<dbReference type="GO" id="GO:0004674">
    <property type="term" value="F:protein serine/threonine kinase activity"/>
    <property type="evidence" value="ECO:0007669"/>
    <property type="project" value="UniProtKB-KW"/>
</dbReference>
<keyword evidence="4" id="KW-0808">Transferase</keyword>
<evidence type="ECO:0000256" key="6">
    <source>
        <dbReference type="ARBA" id="ARBA00022777"/>
    </source>
</evidence>
<evidence type="ECO:0000256" key="11">
    <source>
        <dbReference type="SAM" id="MobiDB-lite"/>
    </source>
</evidence>
<evidence type="ECO:0000256" key="8">
    <source>
        <dbReference type="ARBA" id="ARBA00047899"/>
    </source>
</evidence>
<proteinExistence type="predicted"/>
<dbReference type="InterPro" id="IPR050839">
    <property type="entry name" value="Rho-assoc_Ser/Thr_Kinase"/>
</dbReference>
<dbReference type="AlphaFoldDB" id="A0A0R3WML5"/>
<keyword evidence="10" id="KW-0175">Coiled coil</keyword>
<dbReference type="InterPro" id="IPR000961">
    <property type="entry name" value="AGC-kinase_C"/>
</dbReference>